<keyword evidence="2" id="KW-0812">Transmembrane</keyword>
<evidence type="ECO:0000313" key="3">
    <source>
        <dbReference type="EMBL" id="GJD48208.1"/>
    </source>
</evidence>
<dbReference type="RefSeq" id="WP_238312868.1">
    <property type="nucleotide sequence ID" value="NZ_BPQH01000002.1"/>
</dbReference>
<keyword evidence="2" id="KW-0472">Membrane</keyword>
<protein>
    <recommendedName>
        <fullName evidence="5">C4-dicarboxylate ABC transporter substrate-binding protein</fullName>
    </recommendedName>
</protein>
<dbReference type="EMBL" id="BPQH01000002">
    <property type="protein sequence ID" value="GJD48208.1"/>
    <property type="molecule type" value="Genomic_DNA"/>
</dbReference>
<dbReference type="PANTHER" id="PTHR42941">
    <property type="entry name" value="SLL1037 PROTEIN"/>
    <property type="match status" value="1"/>
</dbReference>
<gene>
    <name evidence="3" type="ORF">OPKNFCMD_0924</name>
</gene>
<dbReference type="SUPFAM" id="SSF53850">
    <property type="entry name" value="Periplasmic binding protein-like II"/>
    <property type="match status" value="1"/>
</dbReference>
<feature type="compositionally biased region" description="Basic and acidic residues" evidence="1">
    <location>
        <begin position="423"/>
        <end position="436"/>
    </location>
</feature>
<comment type="caution">
    <text evidence="3">The sequence shown here is derived from an EMBL/GenBank/DDBJ whole genome shotgun (WGS) entry which is preliminary data.</text>
</comment>
<evidence type="ECO:0000313" key="4">
    <source>
        <dbReference type="Proteomes" id="UP001055167"/>
    </source>
</evidence>
<dbReference type="Gene3D" id="3.40.190.10">
    <property type="entry name" value="Periplasmic binding protein-like II"/>
    <property type="match status" value="2"/>
</dbReference>
<evidence type="ECO:0000256" key="2">
    <source>
        <dbReference type="SAM" id="Phobius"/>
    </source>
</evidence>
<proteinExistence type="predicted"/>
<dbReference type="InterPro" id="IPR011852">
    <property type="entry name" value="TRAP_TAXI"/>
</dbReference>
<feature type="transmembrane region" description="Helical" evidence="2">
    <location>
        <begin position="322"/>
        <end position="341"/>
    </location>
</feature>
<sequence length="462" mass="48670">MRRHLPIALATILGLLATCLLAYQWAGQPTTLRVAVGPAGGEDARLIGAIGQALARAHEEVRLRVAPTTGVAESAALAESGAADLAVVRSDVGIPATTQTLAILHRDAAVLITRDPRLATVPDLRGRRVGIVRNPVANTRLLGTILEQYEVPADAVAVEPLAEGREAGPALRDGRVDAVLVVSPPTGRSMNDAVASITRVGDSPSFIPIGESAAMANRSPALESIEVVRGTFGGTPSRPAETFATIGVSHRLVAQASLADATVSELARLIFVTRPGLAAELPLANQLEAPDTSKSASLPVHTGAQAYYDGEVETFFERYGDWFYLLVMCVSIVGSAAATLVSRAATRSRAHDMALLRQLLAIVRATRDVEDELELFDLERQADEILAAALARAGTGAIDNAGVAAFTLGLDQARRAIAERRILLQERPDERPDERPPQPWPAAGHDPAAGRDPDPPLPAAAE</sequence>
<keyword evidence="2" id="KW-1133">Transmembrane helix</keyword>
<accession>A0ABQ4QSD5</accession>
<dbReference type="Pfam" id="PF16868">
    <property type="entry name" value="NMT1_3"/>
    <property type="match status" value="1"/>
</dbReference>
<evidence type="ECO:0000256" key="1">
    <source>
        <dbReference type="SAM" id="MobiDB-lite"/>
    </source>
</evidence>
<dbReference type="Proteomes" id="UP001055167">
    <property type="component" value="Unassembled WGS sequence"/>
</dbReference>
<reference evidence="3" key="1">
    <citation type="journal article" date="2021" name="Front. Microbiol.">
        <title>Comprehensive Comparative Genomics and Phenotyping of Methylobacterium Species.</title>
        <authorList>
            <person name="Alessa O."/>
            <person name="Ogura Y."/>
            <person name="Fujitani Y."/>
            <person name="Takami H."/>
            <person name="Hayashi T."/>
            <person name="Sahin N."/>
            <person name="Tani A."/>
        </authorList>
    </citation>
    <scope>NUCLEOTIDE SEQUENCE</scope>
    <source>
        <strain evidence="3">KCTC 52305</strain>
    </source>
</reference>
<dbReference type="PANTHER" id="PTHR42941:SF1">
    <property type="entry name" value="SLL1037 PROTEIN"/>
    <property type="match status" value="1"/>
</dbReference>
<keyword evidence="4" id="KW-1185">Reference proteome</keyword>
<name>A0ABQ4QSD5_9HYPH</name>
<feature type="region of interest" description="Disordered" evidence="1">
    <location>
        <begin position="423"/>
        <end position="462"/>
    </location>
</feature>
<organism evidence="3 4">
    <name type="scientific">Methylobacterium crusticola</name>
    <dbReference type="NCBI Taxonomy" id="1697972"/>
    <lineage>
        <taxon>Bacteria</taxon>
        <taxon>Pseudomonadati</taxon>
        <taxon>Pseudomonadota</taxon>
        <taxon>Alphaproteobacteria</taxon>
        <taxon>Hyphomicrobiales</taxon>
        <taxon>Methylobacteriaceae</taxon>
        <taxon>Methylobacterium</taxon>
    </lineage>
</organism>
<reference evidence="3" key="2">
    <citation type="submission" date="2021-08" db="EMBL/GenBank/DDBJ databases">
        <authorList>
            <person name="Tani A."/>
            <person name="Ola A."/>
            <person name="Ogura Y."/>
            <person name="Katsura K."/>
            <person name="Hayashi T."/>
        </authorList>
    </citation>
    <scope>NUCLEOTIDE SEQUENCE</scope>
    <source>
        <strain evidence="3">KCTC 52305</strain>
    </source>
</reference>
<evidence type="ECO:0008006" key="5">
    <source>
        <dbReference type="Google" id="ProtNLM"/>
    </source>
</evidence>